<keyword evidence="6" id="KW-1185">Reference proteome</keyword>
<proteinExistence type="predicted"/>
<dbReference type="PROSITE" id="PS51318">
    <property type="entry name" value="TAT"/>
    <property type="match status" value="1"/>
</dbReference>
<feature type="compositionally biased region" description="Pro residues" evidence="3">
    <location>
        <begin position="210"/>
        <end position="222"/>
    </location>
</feature>
<comment type="caution">
    <text evidence="5">The sequence shown here is derived from an EMBL/GenBank/DDBJ whole genome shotgun (WGS) entry which is preliminary data.</text>
</comment>
<reference evidence="5 6" key="1">
    <citation type="journal article" date="2019" name="Int. J. Syst. Evol. Microbiol.">
        <title>The Global Catalogue of Microorganisms (GCM) 10K type strain sequencing project: providing services to taxonomists for standard genome sequencing and annotation.</title>
        <authorList>
            <consortium name="The Broad Institute Genomics Platform"/>
            <consortium name="The Broad Institute Genome Sequencing Center for Infectious Disease"/>
            <person name="Wu L."/>
            <person name="Ma J."/>
        </authorList>
    </citation>
    <scope>NUCLEOTIDE SEQUENCE [LARGE SCALE GENOMIC DNA]</scope>
    <source>
        <strain evidence="5 6">CGMCC 1.12563</strain>
    </source>
</reference>
<dbReference type="SUPFAM" id="SSF49503">
    <property type="entry name" value="Cupredoxins"/>
    <property type="match status" value="1"/>
</dbReference>
<dbReference type="InterPro" id="IPR006311">
    <property type="entry name" value="TAT_signal"/>
</dbReference>
<feature type="region of interest" description="Disordered" evidence="3">
    <location>
        <begin position="41"/>
        <end position="71"/>
    </location>
</feature>
<evidence type="ECO:0000256" key="3">
    <source>
        <dbReference type="SAM" id="MobiDB-lite"/>
    </source>
</evidence>
<dbReference type="InterPro" id="IPR008972">
    <property type="entry name" value="Cupredoxin"/>
</dbReference>
<feature type="region of interest" description="Disordered" evidence="3">
    <location>
        <begin position="1"/>
        <end position="21"/>
    </location>
</feature>
<evidence type="ECO:0000256" key="1">
    <source>
        <dbReference type="ARBA" id="ARBA00022723"/>
    </source>
</evidence>
<feature type="domain" description="Blue (type 1) copper" evidence="4">
    <location>
        <begin position="114"/>
        <end position="203"/>
    </location>
</feature>
<protein>
    <submittedName>
        <fullName evidence="5">Plastocyanin/azurin family copper-binding protein</fullName>
    </submittedName>
</protein>
<dbReference type="AlphaFoldDB" id="A0ABD6B182"/>
<feature type="compositionally biased region" description="Acidic residues" evidence="3">
    <location>
        <begin position="223"/>
        <end position="242"/>
    </location>
</feature>
<dbReference type="GO" id="GO:0046872">
    <property type="term" value="F:metal ion binding"/>
    <property type="evidence" value="ECO:0007669"/>
    <property type="project" value="UniProtKB-KW"/>
</dbReference>
<organism evidence="5 6">
    <name type="scientific">Halomarina rubra</name>
    <dbReference type="NCBI Taxonomy" id="2071873"/>
    <lineage>
        <taxon>Archaea</taxon>
        <taxon>Methanobacteriati</taxon>
        <taxon>Methanobacteriota</taxon>
        <taxon>Stenosarchaea group</taxon>
        <taxon>Halobacteria</taxon>
        <taxon>Halobacteriales</taxon>
        <taxon>Natronomonadaceae</taxon>
        <taxon>Halomarina</taxon>
    </lineage>
</organism>
<sequence length="303" mass="32455">MRPIEVDEEKVGRDGPADDWSVQRRRLLQAAGAAAALTALGGTASAAGGDDEKEGKGYGKGGKYGRPRRGKRAIDPNLGYVALTPDERLPVEPDHEVQILINPPSDPENPIPEFYYQPTGLAVDVGDVVAFRYVTPGHTVSSYHPYAGRQLRVPEREDGGLAFFSSPYLGAGATWLYCFDRPGVYDYYCAPHEIFGHVGRIVVGEATETPPVPDPCAPPEPPEPPETEEGTTENGEGGDDGDGGAGGEPELRPPAFTAAIVLRDEALDPQNIVDEGAVLWEDVAPENKQLFVQVVPPEVCSVE</sequence>
<dbReference type="RefSeq" id="WP_250874750.1">
    <property type="nucleotide sequence ID" value="NZ_JALXFV010000008.1"/>
</dbReference>
<feature type="region of interest" description="Disordered" evidence="3">
    <location>
        <begin position="206"/>
        <end position="257"/>
    </location>
</feature>
<evidence type="ECO:0000256" key="2">
    <source>
        <dbReference type="ARBA" id="ARBA00023008"/>
    </source>
</evidence>
<name>A0ABD6B182_9EURY</name>
<accession>A0ABD6B182</accession>
<evidence type="ECO:0000313" key="6">
    <source>
        <dbReference type="Proteomes" id="UP001597187"/>
    </source>
</evidence>
<keyword evidence="2" id="KW-0186">Copper</keyword>
<dbReference type="Pfam" id="PF00127">
    <property type="entry name" value="Copper-bind"/>
    <property type="match status" value="1"/>
</dbReference>
<dbReference type="EMBL" id="JBHUDC010000008">
    <property type="protein sequence ID" value="MFD1514814.1"/>
    <property type="molecule type" value="Genomic_DNA"/>
</dbReference>
<evidence type="ECO:0000313" key="5">
    <source>
        <dbReference type="EMBL" id="MFD1514814.1"/>
    </source>
</evidence>
<dbReference type="Proteomes" id="UP001597187">
    <property type="component" value="Unassembled WGS sequence"/>
</dbReference>
<dbReference type="InterPro" id="IPR000923">
    <property type="entry name" value="BlueCu_1"/>
</dbReference>
<dbReference type="Gene3D" id="2.60.40.420">
    <property type="entry name" value="Cupredoxins - blue copper proteins"/>
    <property type="match status" value="1"/>
</dbReference>
<keyword evidence="1" id="KW-0479">Metal-binding</keyword>
<evidence type="ECO:0000259" key="4">
    <source>
        <dbReference type="Pfam" id="PF00127"/>
    </source>
</evidence>
<gene>
    <name evidence="5" type="ORF">ACFSBT_16145</name>
</gene>